<protein>
    <recommendedName>
        <fullName evidence="2">Serine-threonine/tyrosine-protein kinase catalytic domain-containing protein</fullName>
    </recommendedName>
</protein>
<organism evidence="3 4">
    <name type="scientific">Drosophila gunungcola</name>
    <name type="common">fruit fly</name>
    <dbReference type="NCBI Taxonomy" id="103775"/>
    <lineage>
        <taxon>Eukaryota</taxon>
        <taxon>Metazoa</taxon>
        <taxon>Ecdysozoa</taxon>
        <taxon>Arthropoda</taxon>
        <taxon>Hexapoda</taxon>
        <taxon>Insecta</taxon>
        <taxon>Pterygota</taxon>
        <taxon>Neoptera</taxon>
        <taxon>Endopterygota</taxon>
        <taxon>Diptera</taxon>
        <taxon>Brachycera</taxon>
        <taxon>Muscomorpha</taxon>
        <taxon>Ephydroidea</taxon>
        <taxon>Drosophilidae</taxon>
        <taxon>Drosophila</taxon>
        <taxon>Sophophora</taxon>
    </lineage>
</organism>
<keyword evidence="4" id="KW-1185">Reference proteome</keyword>
<dbReference type="PANTHER" id="PTHR24416:SF611">
    <property type="entry name" value="TYROSINE-PROTEIN KINASE TRANSMEMBRANE RECEPTOR ROR"/>
    <property type="match status" value="1"/>
</dbReference>
<reference evidence="3" key="1">
    <citation type="journal article" date="2023" name="Genome Biol. Evol.">
        <title>Long-read-based Genome Assembly of Drosophila gunungcola Reveals Fewer Chemosensory Genes in Flower-breeding Species.</title>
        <authorList>
            <person name="Negi A."/>
            <person name="Liao B.Y."/>
            <person name="Yeh S.D."/>
        </authorList>
    </citation>
    <scope>NUCLEOTIDE SEQUENCE</scope>
    <source>
        <strain evidence="3">Sukarami</strain>
    </source>
</reference>
<dbReference type="InterPro" id="IPR050122">
    <property type="entry name" value="RTK"/>
</dbReference>
<evidence type="ECO:0000259" key="2">
    <source>
        <dbReference type="Pfam" id="PF07714"/>
    </source>
</evidence>
<dbReference type="InterPro" id="IPR001245">
    <property type="entry name" value="Ser-Thr/Tyr_kinase_cat_dom"/>
</dbReference>
<feature type="domain" description="Serine-threonine/tyrosine-protein kinase catalytic" evidence="2">
    <location>
        <begin position="15"/>
        <end position="53"/>
    </location>
</feature>
<proteinExistence type="predicted"/>
<dbReference type="Gene3D" id="1.10.510.10">
    <property type="entry name" value="Transferase(Phosphotransferase) domain 1"/>
    <property type="match status" value="1"/>
</dbReference>
<accession>A0A9Q0BUN8</accession>
<evidence type="ECO:0000313" key="4">
    <source>
        <dbReference type="Proteomes" id="UP001059596"/>
    </source>
</evidence>
<feature type="compositionally biased region" description="Polar residues" evidence="1">
    <location>
        <begin position="1"/>
        <end position="12"/>
    </location>
</feature>
<dbReference type="GO" id="GO:0007169">
    <property type="term" value="P:cell surface receptor protein tyrosine kinase signaling pathway"/>
    <property type="evidence" value="ECO:0007669"/>
    <property type="project" value="TreeGrafter"/>
</dbReference>
<comment type="caution">
    <text evidence="3">The sequence shown here is derived from an EMBL/GenBank/DDBJ whole genome shotgun (WGS) entry which is preliminary data.</text>
</comment>
<dbReference type="GO" id="GO:0005886">
    <property type="term" value="C:plasma membrane"/>
    <property type="evidence" value="ECO:0007669"/>
    <property type="project" value="TreeGrafter"/>
</dbReference>
<gene>
    <name evidence="3" type="ORF">M5D96_001412</name>
</gene>
<dbReference type="Proteomes" id="UP001059596">
    <property type="component" value="Chromosome 3R"/>
</dbReference>
<dbReference type="GO" id="GO:0043235">
    <property type="term" value="C:receptor complex"/>
    <property type="evidence" value="ECO:0007669"/>
    <property type="project" value="TreeGrafter"/>
</dbReference>
<sequence length="66" mass="7480">MSSTASGQSSNYAGAERYRMPTPENTPAEMYRLMLKCWAADAESRPHFDEIYNVVDALILRLDNSH</sequence>
<name>A0A9Q0BUN8_9MUSC</name>
<dbReference type="AlphaFoldDB" id="A0A9Q0BUN8"/>
<feature type="region of interest" description="Disordered" evidence="1">
    <location>
        <begin position="1"/>
        <end position="23"/>
    </location>
</feature>
<dbReference type="InterPro" id="IPR011009">
    <property type="entry name" value="Kinase-like_dom_sf"/>
</dbReference>
<evidence type="ECO:0000256" key="1">
    <source>
        <dbReference type="SAM" id="MobiDB-lite"/>
    </source>
</evidence>
<dbReference type="PANTHER" id="PTHR24416">
    <property type="entry name" value="TYROSINE-PROTEIN KINASE RECEPTOR"/>
    <property type="match status" value="1"/>
</dbReference>
<dbReference type="SUPFAM" id="SSF56112">
    <property type="entry name" value="Protein kinase-like (PK-like)"/>
    <property type="match status" value="1"/>
</dbReference>
<dbReference type="GO" id="GO:0004714">
    <property type="term" value="F:transmembrane receptor protein tyrosine kinase activity"/>
    <property type="evidence" value="ECO:0007669"/>
    <property type="project" value="TreeGrafter"/>
</dbReference>
<dbReference type="EMBL" id="JAMKOV010000001">
    <property type="protein sequence ID" value="KAI8045232.1"/>
    <property type="molecule type" value="Genomic_DNA"/>
</dbReference>
<dbReference type="Pfam" id="PF07714">
    <property type="entry name" value="PK_Tyr_Ser-Thr"/>
    <property type="match status" value="1"/>
</dbReference>
<evidence type="ECO:0000313" key="3">
    <source>
        <dbReference type="EMBL" id="KAI8045232.1"/>
    </source>
</evidence>